<dbReference type="AlphaFoldDB" id="A0AAV9N9N0"/>
<organism evidence="1 2">
    <name type="scientific">Exophiala bonariae</name>
    <dbReference type="NCBI Taxonomy" id="1690606"/>
    <lineage>
        <taxon>Eukaryota</taxon>
        <taxon>Fungi</taxon>
        <taxon>Dikarya</taxon>
        <taxon>Ascomycota</taxon>
        <taxon>Pezizomycotina</taxon>
        <taxon>Eurotiomycetes</taxon>
        <taxon>Chaetothyriomycetidae</taxon>
        <taxon>Chaetothyriales</taxon>
        <taxon>Herpotrichiellaceae</taxon>
        <taxon>Exophiala</taxon>
    </lineage>
</organism>
<dbReference type="GeneID" id="89970706"/>
<dbReference type="Proteomes" id="UP001358417">
    <property type="component" value="Unassembled WGS sequence"/>
</dbReference>
<evidence type="ECO:0000313" key="2">
    <source>
        <dbReference type="Proteomes" id="UP001358417"/>
    </source>
</evidence>
<keyword evidence="2" id="KW-1185">Reference proteome</keyword>
<gene>
    <name evidence="1" type="ORF">LTR84_002498</name>
</gene>
<protein>
    <submittedName>
        <fullName evidence="1">Uncharacterized protein</fullName>
    </submittedName>
</protein>
<sequence>MDLVTTIRTTTSTTETKVGVKKDEAALNGEPSAALESLAVLEQGYKEPIATLLRKPRKASGTLKINKQNEGKDTLTQGKAIIEAGGEIGGAEQTTNSTDQTNSEGIIGDNIQTKSEDNNKTATSELVALLESHVKFTVALLEDICGANHTTPPAPGTPDGVKEELAKGLKDWRDINDLYEELKQAPSGADPDFIAYGTSLPEGMSKIFSKLAADLKAQQDLVSARDSRMIEFE</sequence>
<comment type="caution">
    <text evidence="1">The sequence shown here is derived from an EMBL/GenBank/DDBJ whole genome shotgun (WGS) entry which is preliminary data.</text>
</comment>
<dbReference type="EMBL" id="JAVRRD010000013">
    <property type="protein sequence ID" value="KAK5052633.1"/>
    <property type="molecule type" value="Genomic_DNA"/>
</dbReference>
<dbReference type="RefSeq" id="XP_064706333.1">
    <property type="nucleotide sequence ID" value="XM_064846108.1"/>
</dbReference>
<accession>A0AAV9N9N0</accession>
<name>A0AAV9N9N0_9EURO</name>
<proteinExistence type="predicted"/>
<reference evidence="1 2" key="1">
    <citation type="submission" date="2023-08" db="EMBL/GenBank/DDBJ databases">
        <title>Black Yeasts Isolated from many extreme environments.</title>
        <authorList>
            <person name="Coleine C."/>
            <person name="Stajich J.E."/>
            <person name="Selbmann L."/>
        </authorList>
    </citation>
    <scope>NUCLEOTIDE SEQUENCE [LARGE SCALE GENOMIC DNA]</scope>
    <source>
        <strain evidence="1 2">CCFEE 5792</strain>
    </source>
</reference>
<evidence type="ECO:0000313" key="1">
    <source>
        <dbReference type="EMBL" id="KAK5052633.1"/>
    </source>
</evidence>